<feature type="compositionally biased region" description="Polar residues" evidence="7">
    <location>
        <begin position="7"/>
        <end position="17"/>
    </location>
</feature>
<dbReference type="AlphaFoldDB" id="W2SLF4"/>
<dbReference type="InterPro" id="IPR010280">
    <property type="entry name" value="U5_MeTrfase_fam"/>
</dbReference>
<evidence type="ECO:0000256" key="6">
    <source>
        <dbReference type="PROSITE-ProRule" id="PRU01024"/>
    </source>
</evidence>
<evidence type="ECO:0000313" key="8">
    <source>
        <dbReference type="EMBL" id="ETN70440.1"/>
    </source>
</evidence>
<protein>
    <recommendedName>
        <fullName evidence="4">tRNA (uracil(54)-C(5))-methyltransferase</fullName>
        <ecNumber evidence="4">2.1.1.35</ecNumber>
    </recommendedName>
</protein>
<keyword evidence="1 6" id="KW-0489">Methyltransferase</keyword>
<dbReference type="InterPro" id="IPR045850">
    <property type="entry name" value="TRM2_met"/>
</dbReference>
<dbReference type="EMBL" id="KI668954">
    <property type="protein sequence ID" value="ETN70440.1"/>
    <property type="molecule type" value="Genomic_DNA"/>
</dbReference>
<evidence type="ECO:0000256" key="5">
    <source>
        <dbReference type="ARBA" id="ARBA00047278"/>
    </source>
</evidence>
<feature type="binding site" evidence="6">
    <location>
        <position position="18"/>
    </location>
    <ligand>
        <name>S-adenosyl-L-methionine</name>
        <dbReference type="ChEBI" id="CHEBI:59789"/>
    </ligand>
</feature>
<dbReference type="Pfam" id="PF05958">
    <property type="entry name" value="tRNA_U5-meth_tr"/>
    <property type="match status" value="1"/>
</dbReference>
<dbReference type="GO" id="GO:0032259">
    <property type="term" value="P:methylation"/>
    <property type="evidence" value="ECO:0007669"/>
    <property type="project" value="UniProtKB-KW"/>
</dbReference>
<dbReference type="PANTHER" id="PTHR45904:SF2">
    <property type="entry name" value="TRNA (URACIL-5-)-METHYLTRANSFERASE HOMOLOG A"/>
    <property type="match status" value="1"/>
</dbReference>
<comment type="catalytic activity">
    <reaction evidence="5">
        <text>uridine(54) in tRNA + S-adenosyl-L-methionine = 5-methyluridine(54) in tRNA + S-adenosyl-L-homocysteine + H(+)</text>
        <dbReference type="Rhea" id="RHEA:42712"/>
        <dbReference type="Rhea" id="RHEA-COMP:10167"/>
        <dbReference type="Rhea" id="RHEA-COMP:10193"/>
        <dbReference type="ChEBI" id="CHEBI:15378"/>
        <dbReference type="ChEBI" id="CHEBI:57856"/>
        <dbReference type="ChEBI" id="CHEBI:59789"/>
        <dbReference type="ChEBI" id="CHEBI:65315"/>
        <dbReference type="ChEBI" id="CHEBI:74447"/>
        <dbReference type="EC" id="2.1.1.35"/>
    </reaction>
    <physiologicalReaction direction="left-to-right" evidence="5">
        <dbReference type="Rhea" id="RHEA:42713"/>
    </physiologicalReaction>
</comment>
<reference evidence="9" key="1">
    <citation type="journal article" date="2014" name="Nat. Genet.">
        <title>Genome of the human hookworm Necator americanus.</title>
        <authorList>
            <person name="Tang Y.T."/>
            <person name="Gao X."/>
            <person name="Rosa B.A."/>
            <person name="Abubucker S."/>
            <person name="Hallsworth-Pepin K."/>
            <person name="Martin J."/>
            <person name="Tyagi R."/>
            <person name="Heizer E."/>
            <person name="Zhang X."/>
            <person name="Bhonagiri-Palsikar V."/>
            <person name="Minx P."/>
            <person name="Warren W.C."/>
            <person name="Wang Q."/>
            <person name="Zhan B."/>
            <person name="Hotez P.J."/>
            <person name="Sternberg P.W."/>
            <person name="Dougall A."/>
            <person name="Gaze S.T."/>
            <person name="Mulvenna J."/>
            <person name="Sotillo J."/>
            <person name="Ranganathan S."/>
            <person name="Rabelo E.M."/>
            <person name="Wilson R.K."/>
            <person name="Felgner P.L."/>
            <person name="Bethony J."/>
            <person name="Hawdon J.M."/>
            <person name="Gasser R.B."/>
            <person name="Loukas A."/>
            <person name="Mitreva M."/>
        </authorList>
    </citation>
    <scope>NUCLEOTIDE SEQUENCE [LARGE SCALE GENOMIC DNA]</scope>
</reference>
<dbReference type="SUPFAM" id="SSF53335">
    <property type="entry name" value="S-adenosyl-L-methionine-dependent methyltransferases"/>
    <property type="match status" value="1"/>
</dbReference>
<sequence>MTGESCGLSSTHTTLSAENKEDSEELSRKRPRLDGGTNDEKECDSELIEASNSTVLLDICCGTGTIGQCRYIAGKAEDVFPSLRFHIPTGFDLQQSNVVGVLDPPRCGVHEKVVLGCRMMDTMRRLVFVSCNPAAAMKNVVDLCRPTSKKYGGRPFKLVSIQPVDMFPQTPHIEWVMTLDR</sequence>
<evidence type="ECO:0000256" key="3">
    <source>
        <dbReference type="ARBA" id="ARBA00022691"/>
    </source>
</evidence>
<evidence type="ECO:0000313" key="9">
    <source>
        <dbReference type="Proteomes" id="UP000053676"/>
    </source>
</evidence>
<keyword evidence="9" id="KW-1185">Reference proteome</keyword>
<comment type="caution">
    <text evidence="6">Lacks conserved residue(s) required for the propagation of feature annotation.</text>
</comment>
<dbReference type="InterPro" id="IPR029063">
    <property type="entry name" value="SAM-dependent_MTases_sf"/>
</dbReference>
<feature type="active site" description="Nucleophile" evidence="6">
    <location>
        <position position="131"/>
    </location>
</feature>
<dbReference type="OrthoDB" id="417550at2759"/>
<gene>
    <name evidence="8" type="ORF">NECAME_14761</name>
</gene>
<dbReference type="EC" id="2.1.1.35" evidence="4"/>
<proteinExistence type="inferred from homology"/>
<evidence type="ECO:0000256" key="2">
    <source>
        <dbReference type="ARBA" id="ARBA00022679"/>
    </source>
</evidence>
<evidence type="ECO:0000256" key="4">
    <source>
        <dbReference type="ARBA" id="ARBA00033763"/>
    </source>
</evidence>
<dbReference type="GO" id="GO:0030697">
    <property type="term" value="F:tRNA (uracil(54)-C5)-methyltransferase activity, S-adenosyl methionine-dependent"/>
    <property type="evidence" value="ECO:0007669"/>
    <property type="project" value="UniProtKB-EC"/>
</dbReference>
<name>W2SLF4_NECAM</name>
<dbReference type="PANTHER" id="PTHR45904">
    <property type="entry name" value="TRNA (URACIL-5-)-METHYLTRANSFERASE"/>
    <property type="match status" value="1"/>
</dbReference>
<dbReference type="OMA" id="CRYIAGK"/>
<keyword evidence="3 6" id="KW-0949">S-adenosyl-L-methionine</keyword>
<feature type="region of interest" description="Disordered" evidence="7">
    <location>
        <begin position="1"/>
        <end position="41"/>
    </location>
</feature>
<evidence type="ECO:0000256" key="1">
    <source>
        <dbReference type="ARBA" id="ARBA00022603"/>
    </source>
</evidence>
<accession>W2SLF4</accession>
<dbReference type="PROSITE" id="PS01231">
    <property type="entry name" value="TRMA_2"/>
    <property type="match status" value="1"/>
</dbReference>
<keyword evidence="2 6" id="KW-0808">Transferase</keyword>
<dbReference type="Proteomes" id="UP000053676">
    <property type="component" value="Unassembled WGS sequence"/>
</dbReference>
<comment type="similarity">
    <text evidence="6">Belongs to the class I-like SAM-binding methyltransferase superfamily. RNA M5U methyltransferase family.</text>
</comment>
<dbReference type="PROSITE" id="PS51687">
    <property type="entry name" value="SAM_MT_RNA_M5U"/>
    <property type="match status" value="1"/>
</dbReference>
<feature type="binding site" evidence="6">
    <location>
        <position position="103"/>
    </location>
    <ligand>
        <name>S-adenosyl-L-methionine</name>
        <dbReference type="ChEBI" id="CHEBI:59789"/>
    </ligand>
</feature>
<dbReference type="GO" id="GO:0006396">
    <property type="term" value="P:RNA processing"/>
    <property type="evidence" value="ECO:0007669"/>
    <property type="project" value="InterPro"/>
</dbReference>
<dbReference type="KEGG" id="nai:NECAME_14761"/>
<dbReference type="Gene3D" id="3.40.50.150">
    <property type="entry name" value="Vaccinia Virus protein VP39"/>
    <property type="match status" value="1"/>
</dbReference>
<dbReference type="InterPro" id="IPR030391">
    <property type="entry name" value="MeTrfase_TrmA_CS"/>
</dbReference>
<organism evidence="8 9">
    <name type="scientific">Necator americanus</name>
    <name type="common">Human hookworm</name>
    <dbReference type="NCBI Taxonomy" id="51031"/>
    <lineage>
        <taxon>Eukaryota</taxon>
        <taxon>Metazoa</taxon>
        <taxon>Ecdysozoa</taxon>
        <taxon>Nematoda</taxon>
        <taxon>Chromadorea</taxon>
        <taxon>Rhabditida</taxon>
        <taxon>Rhabditina</taxon>
        <taxon>Rhabditomorpha</taxon>
        <taxon>Strongyloidea</taxon>
        <taxon>Ancylostomatidae</taxon>
        <taxon>Bunostominae</taxon>
        <taxon>Necator</taxon>
    </lineage>
</organism>
<dbReference type="GO" id="GO:0003723">
    <property type="term" value="F:RNA binding"/>
    <property type="evidence" value="ECO:0007669"/>
    <property type="project" value="TreeGrafter"/>
</dbReference>
<evidence type="ECO:0000256" key="7">
    <source>
        <dbReference type="SAM" id="MobiDB-lite"/>
    </source>
</evidence>
<dbReference type="STRING" id="51031.W2SLF4"/>